<dbReference type="GeneID" id="40927727"/>
<dbReference type="eggNOG" id="COG4954">
    <property type="taxonomic scope" value="Bacteria"/>
</dbReference>
<gene>
    <name evidence="1" type="ordered locus">LLO_0969</name>
</gene>
<dbReference type="RefSeq" id="WP_003632381.1">
    <property type="nucleotide sequence ID" value="NC_013861.1"/>
</dbReference>
<dbReference type="InterPro" id="IPR018988">
    <property type="entry name" value="DUF2000"/>
</dbReference>
<dbReference type="AlphaFoldDB" id="D3HQZ7"/>
<sequence length="57" mass="6207">MTAILFKNKLVAVLNKRIEHGKVMNALAHMCIGLGAVIGADEQSHPHISEIPFIILC</sequence>
<dbReference type="KEGG" id="llo:LLO_0969"/>
<dbReference type="InterPro" id="IPR023476">
    <property type="entry name" value="Pep_tRNA_hydro_II_dom_sf"/>
</dbReference>
<accession>D3HQZ7</accession>
<proteinExistence type="predicted"/>
<dbReference type="Pfam" id="PF09391">
    <property type="entry name" value="DUF2000"/>
    <property type="match status" value="1"/>
</dbReference>
<protein>
    <submittedName>
        <fullName evidence="1">Uncharacterized protein</fullName>
    </submittedName>
</protein>
<dbReference type="Proteomes" id="UP000001060">
    <property type="component" value="Chromosome"/>
</dbReference>
<dbReference type="STRING" id="661367.LLO_0969"/>
<name>D3HQZ7_LEGLN</name>
<dbReference type="SUPFAM" id="SSF102462">
    <property type="entry name" value="Peptidyl-tRNA hydrolase II"/>
    <property type="match status" value="1"/>
</dbReference>
<dbReference type="OrthoDB" id="21143at2"/>
<keyword evidence="2" id="KW-1185">Reference proteome</keyword>
<dbReference type="HOGENOM" id="CLU_2991157_0_0_6"/>
<dbReference type="Gene3D" id="3.40.1490.10">
    <property type="entry name" value="Bit1"/>
    <property type="match status" value="1"/>
</dbReference>
<evidence type="ECO:0000313" key="1">
    <source>
        <dbReference type="EMBL" id="CBJ11319.1"/>
    </source>
</evidence>
<organism evidence="1 2">
    <name type="scientific">Legionella longbeachae serogroup 1 (strain NSW150)</name>
    <dbReference type="NCBI Taxonomy" id="661367"/>
    <lineage>
        <taxon>Bacteria</taxon>
        <taxon>Pseudomonadati</taxon>
        <taxon>Pseudomonadota</taxon>
        <taxon>Gammaproteobacteria</taxon>
        <taxon>Legionellales</taxon>
        <taxon>Legionellaceae</taxon>
        <taxon>Legionella</taxon>
    </lineage>
</organism>
<reference evidence="1 2" key="1">
    <citation type="journal article" date="2010" name="PLoS Genet.">
        <title>Analysis of the Legionella longbeachae genome and transcriptome uncovers unique strategies to cause Legionnaires' disease.</title>
        <authorList>
            <person name="Cazalet C."/>
            <person name="Gomez-Valero L."/>
            <person name="Rusniok C."/>
            <person name="Lomma M."/>
            <person name="Dervins-Ravault D."/>
            <person name="Newton H."/>
            <person name="Sansom F."/>
            <person name="Jarraud S."/>
            <person name="Zidane N."/>
            <person name="Ma L."/>
            <person name="Bouchier C."/>
            <person name="Etienne J."/>
            <person name="Hartland E."/>
            <person name="Buchrieser C."/>
        </authorList>
    </citation>
    <scope>NUCLEOTIDE SEQUENCE [LARGE SCALE GENOMIC DNA]</scope>
    <source>
        <strain evidence="1 2">NSW150</strain>
    </source>
</reference>
<evidence type="ECO:0000313" key="2">
    <source>
        <dbReference type="Proteomes" id="UP000001060"/>
    </source>
</evidence>
<dbReference type="EMBL" id="FN650140">
    <property type="protein sequence ID" value="CBJ11319.1"/>
    <property type="molecule type" value="Genomic_DNA"/>
</dbReference>